<dbReference type="EMBL" id="CP144747">
    <property type="protein sequence ID" value="WVZ66326.1"/>
    <property type="molecule type" value="Genomic_DNA"/>
</dbReference>
<feature type="compositionally biased region" description="Basic residues" evidence="5">
    <location>
        <begin position="18"/>
        <end position="27"/>
    </location>
</feature>
<gene>
    <name evidence="6" type="ORF">U9M48_015566</name>
</gene>
<evidence type="ECO:0000256" key="4">
    <source>
        <dbReference type="ARBA" id="ARBA00022842"/>
    </source>
</evidence>
<dbReference type="GO" id="GO:0006488">
    <property type="term" value="P:dolichol-linked oligosaccharide biosynthetic process"/>
    <property type="evidence" value="ECO:0007669"/>
    <property type="project" value="InterPro"/>
</dbReference>
<proteinExistence type="predicted"/>
<dbReference type="Proteomes" id="UP001341281">
    <property type="component" value="Chromosome 03"/>
</dbReference>
<dbReference type="GO" id="GO:0012505">
    <property type="term" value="C:endomembrane system"/>
    <property type="evidence" value="ECO:0007669"/>
    <property type="project" value="UniProtKB-SubCell"/>
</dbReference>
<feature type="region of interest" description="Disordered" evidence="5">
    <location>
        <begin position="16"/>
        <end position="48"/>
    </location>
</feature>
<feature type="region of interest" description="Disordered" evidence="5">
    <location>
        <begin position="258"/>
        <end position="280"/>
    </location>
</feature>
<dbReference type="GO" id="GO:0003975">
    <property type="term" value="F:UDP-N-acetylglucosamine-dolichyl-phosphate N-acetylglucosaminephosphotransferase activity"/>
    <property type="evidence" value="ECO:0007669"/>
    <property type="project" value="InterPro"/>
</dbReference>
<keyword evidence="4" id="KW-0460">Magnesium</keyword>
<keyword evidence="2" id="KW-0808">Transferase</keyword>
<evidence type="ECO:0000256" key="2">
    <source>
        <dbReference type="ARBA" id="ARBA00022676"/>
    </source>
</evidence>
<dbReference type="GO" id="GO:0046872">
    <property type="term" value="F:metal ion binding"/>
    <property type="evidence" value="ECO:0007669"/>
    <property type="project" value="UniProtKB-KW"/>
</dbReference>
<keyword evidence="2" id="KW-0328">Glycosyltransferase</keyword>
<comment type="subcellular location">
    <subcellularLocation>
        <location evidence="1">Endomembrane system</location>
        <topology evidence="1">Multi-pass membrane protein</topology>
    </subcellularLocation>
</comment>
<dbReference type="GO" id="GO:0016757">
    <property type="term" value="F:glycosyltransferase activity"/>
    <property type="evidence" value="ECO:0007669"/>
    <property type="project" value="UniProtKB-KW"/>
</dbReference>
<dbReference type="PANTHER" id="PTHR10571">
    <property type="entry name" value="UDP-N-ACETYLGLUCOSAMINE--DOLICHYL-PHOSPHATE N-ACETYLGLUCOSAMINEPHOSPHOTRANSFERASE"/>
    <property type="match status" value="1"/>
</dbReference>
<sequence length="337" mass="37004">MFRNLDRHHFLCSAPLSTRRRRRRRPAHLPSASTPPRLASSMGRPSLHAPPRAVAAAAEAPTSVAVRSGSDASGPHGPEALGLVVGIVYLVIAVISQQFHYAEDSILLLFVPCCRGFVEYNAALVSVRFMILLGFVDDVLDVPCRVKPVLPTIAALPLLMAYNGECLQRKTRWKIGKSHDTDSIWLPVYSIWWHGGSLGGSNKLCPAVNVEAKKYAFHPFELRQLHGNVRMGIGALCQWELQCYQNYTDVRKRKRGIDDTEMPRGDATGASVSSGKMEKRILAPSSSSSKTIFARVFISVNHSKANRGNEAVPVPPLAVRKRGVLQRRAEGVLLASL</sequence>
<evidence type="ECO:0000313" key="6">
    <source>
        <dbReference type="EMBL" id="WVZ66326.1"/>
    </source>
</evidence>
<accession>A0AAQ3WLV4</accession>
<keyword evidence="3" id="KW-0479">Metal-binding</keyword>
<evidence type="ECO:0000256" key="5">
    <source>
        <dbReference type="SAM" id="MobiDB-lite"/>
    </source>
</evidence>
<protein>
    <recommendedName>
        <fullName evidence="8">UDP-N-acetylglucosamine--dolichyl-phosphate N-acetylglucosaminephosphotransferase</fullName>
    </recommendedName>
</protein>
<evidence type="ECO:0000256" key="3">
    <source>
        <dbReference type="ARBA" id="ARBA00022723"/>
    </source>
</evidence>
<dbReference type="AlphaFoldDB" id="A0AAQ3WLV4"/>
<keyword evidence="7" id="KW-1185">Reference proteome</keyword>
<evidence type="ECO:0000256" key="1">
    <source>
        <dbReference type="ARBA" id="ARBA00004127"/>
    </source>
</evidence>
<dbReference type="GO" id="GO:0016020">
    <property type="term" value="C:membrane"/>
    <property type="evidence" value="ECO:0007669"/>
    <property type="project" value="TreeGrafter"/>
</dbReference>
<name>A0AAQ3WLV4_PASNO</name>
<organism evidence="6 7">
    <name type="scientific">Paspalum notatum var. saurae</name>
    <dbReference type="NCBI Taxonomy" id="547442"/>
    <lineage>
        <taxon>Eukaryota</taxon>
        <taxon>Viridiplantae</taxon>
        <taxon>Streptophyta</taxon>
        <taxon>Embryophyta</taxon>
        <taxon>Tracheophyta</taxon>
        <taxon>Spermatophyta</taxon>
        <taxon>Magnoliopsida</taxon>
        <taxon>Liliopsida</taxon>
        <taxon>Poales</taxon>
        <taxon>Poaceae</taxon>
        <taxon>PACMAD clade</taxon>
        <taxon>Panicoideae</taxon>
        <taxon>Andropogonodae</taxon>
        <taxon>Paspaleae</taxon>
        <taxon>Paspalinae</taxon>
        <taxon>Paspalum</taxon>
    </lineage>
</organism>
<evidence type="ECO:0008006" key="8">
    <source>
        <dbReference type="Google" id="ProtNLM"/>
    </source>
</evidence>
<dbReference type="PANTHER" id="PTHR10571:SF0">
    <property type="entry name" value="UDP-N-ACETYLGLUCOSAMINE--DOLICHYL-PHOSPHATE N-ACETYLGLUCOSAMINEPHOSPHOTRANSFERASE"/>
    <property type="match status" value="1"/>
</dbReference>
<evidence type="ECO:0000313" key="7">
    <source>
        <dbReference type="Proteomes" id="UP001341281"/>
    </source>
</evidence>
<dbReference type="InterPro" id="IPR033895">
    <property type="entry name" value="GPT"/>
</dbReference>
<reference evidence="6 7" key="1">
    <citation type="submission" date="2024-02" db="EMBL/GenBank/DDBJ databases">
        <title>High-quality chromosome-scale genome assembly of Pensacola bahiagrass (Paspalum notatum Flugge var. saurae).</title>
        <authorList>
            <person name="Vega J.M."/>
            <person name="Podio M."/>
            <person name="Orjuela J."/>
            <person name="Siena L.A."/>
            <person name="Pessino S.C."/>
            <person name="Combes M.C."/>
            <person name="Mariac C."/>
            <person name="Albertini E."/>
            <person name="Pupilli F."/>
            <person name="Ortiz J.P.A."/>
            <person name="Leblanc O."/>
        </authorList>
    </citation>
    <scope>NUCLEOTIDE SEQUENCE [LARGE SCALE GENOMIC DNA]</scope>
    <source>
        <strain evidence="6">R1</strain>
        <tissue evidence="6">Leaf</tissue>
    </source>
</reference>